<keyword evidence="9" id="KW-1185">Reference proteome</keyword>
<evidence type="ECO:0000256" key="3">
    <source>
        <dbReference type="ARBA" id="ARBA00022989"/>
    </source>
</evidence>
<feature type="transmembrane region" description="Helical" evidence="6">
    <location>
        <begin position="12"/>
        <end position="33"/>
    </location>
</feature>
<dbReference type="PANTHER" id="PTHR33048:SF123">
    <property type="entry name" value="INTEGRAL MEMBRANE PROTEIN"/>
    <property type="match status" value="1"/>
</dbReference>
<dbReference type="EMBL" id="SNSC02000014">
    <property type="protein sequence ID" value="TID18256.1"/>
    <property type="molecule type" value="Genomic_DNA"/>
</dbReference>
<name>A0A4Z1P9Y1_9PEZI</name>
<feature type="transmembrane region" description="Helical" evidence="6">
    <location>
        <begin position="179"/>
        <end position="198"/>
    </location>
</feature>
<evidence type="ECO:0000256" key="1">
    <source>
        <dbReference type="ARBA" id="ARBA00004141"/>
    </source>
</evidence>
<comment type="subcellular location">
    <subcellularLocation>
        <location evidence="1">Membrane</location>
        <topology evidence="1">Multi-pass membrane protein</topology>
    </subcellularLocation>
</comment>
<feature type="transmembrane region" description="Helical" evidence="6">
    <location>
        <begin position="210"/>
        <end position="232"/>
    </location>
</feature>
<dbReference type="AlphaFoldDB" id="A0A4Z1P9Y1"/>
<dbReference type="GO" id="GO:0016020">
    <property type="term" value="C:membrane"/>
    <property type="evidence" value="ECO:0007669"/>
    <property type="project" value="UniProtKB-SubCell"/>
</dbReference>
<dbReference type="STRING" id="86259.A0A4Z1P9Y1"/>
<sequence length="350" mass="39054">MEMGHITTDDGSLQVTFLITTSTLLSLSTIIVLSRLYCRASYLKNVGLDDYLTIAALAITIAMGVMNSFHVALGTGRHGSDFDVREVLIPTLKHWYAYQMVYPWTLFFVKASILALYHRIFRGTKFCNVIYIVTAFVFTFTLVAFFVNLFECRGNFAQAWSPTFPKGCNNISATYFSNAAINILTDVTILLMPMRTFYHLNMGRRKRFALLGIFMGGGTAVLASIVRLYALWLYSVTQDVSFDAIYILLLSQIEVNMAIISASAPTLRPLFRSAFPSSSYIQSGTPYGPSALTGDGLRSSAPNQQIELHSYHQHGMENKYTHSKRRLTSTSSGGFIFEDEGRGIIKATDM</sequence>
<gene>
    <name evidence="8" type="ORF">E6O75_ATG06332</name>
</gene>
<dbReference type="PANTHER" id="PTHR33048">
    <property type="entry name" value="PTH11-LIKE INTEGRAL MEMBRANE PROTEIN (AFU_ORTHOLOGUE AFUA_5G11245)"/>
    <property type="match status" value="1"/>
</dbReference>
<accession>A0A4Z1P9Y1</accession>
<feature type="transmembrane region" description="Helical" evidence="6">
    <location>
        <begin position="244"/>
        <end position="264"/>
    </location>
</feature>
<evidence type="ECO:0000313" key="9">
    <source>
        <dbReference type="Proteomes" id="UP000298493"/>
    </source>
</evidence>
<dbReference type="Proteomes" id="UP000298493">
    <property type="component" value="Unassembled WGS sequence"/>
</dbReference>
<dbReference type="InterPro" id="IPR049326">
    <property type="entry name" value="Rhodopsin_dom_fungi"/>
</dbReference>
<feature type="domain" description="Rhodopsin" evidence="7">
    <location>
        <begin position="35"/>
        <end position="272"/>
    </location>
</feature>
<feature type="transmembrane region" description="Helical" evidence="6">
    <location>
        <begin position="95"/>
        <end position="117"/>
    </location>
</feature>
<reference evidence="8 9" key="1">
    <citation type="submission" date="2019-04" db="EMBL/GenBank/DDBJ databases">
        <title>High contiguity whole genome sequence and gene annotation resource for two Venturia nashicola isolates.</title>
        <authorList>
            <person name="Prokchorchik M."/>
            <person name="Won K."/>
            <person name="Lee Y."/>
            <person name="Choi E.D."/>
            <person name="Segonzac C."/>
            <person name="Sohn K.H."/>
        </authorList>
    </citation>
    <scope>NUCLEOTIDE SEQUENCE [LARGE SCALE GENOMIC DNA]</scope>
    <source>
        <strain evidence="8 9">PRI2</strain>
    </source>
</reference>
<evidence type="ECO:0000256" key="5">
    <source>
        <dbReference type="ARBA" id="ARBA00038359"/>
    </source>
</evidence>
<evidence type="ECO:0000313" key="8">
    <source>
        <dbReference type="EMBL" id="TID18256.1"/>
    </source>
</evidence>
<evidence type="ECO:0000259" key="7">
    <source>
        <dbReference type="Pfam" id="PF20684"/>
    </source>
</evidence>
<proteinExistence type="inferred from homology"/>
<keyword evidence="2 6" id="KW-0812">Transmembrane</keyword>
<feature type="transmembrane region" description="Helical" evidence="6">
    <location>
        <begin position="129"/>
        <end position="150"/>
    </location>
</feature>
<evidence type="ECO:0000256" key="6">
    <source>
        <dbReference type="SAM" id="Phobius"/>
    </source>
</evidence>
<comment type="caution">
    <text evidence="8">The sequence shown here is derived from an EMBL/GenBank/DDBJ whole genome shotgun (WGS) entry which is preliminary data.</text>
</comment>
<organism evidence="8 9">
    <name type="scientific">Venturia nashicola</name>
    <dbReference type="NCBI Taxonomy" id="86259"/>
    <lineage>
        <taxon>Eukaryota</taxon>
        <taxon>Fungi</taxon>
        <taxon>Dikarya</taxon>
        <taxon>Ascomycota</taxon>
        <taxon>Pezizomycotina</taxon>
        <taxon>Dothideomycetes</taxon>
        <taxon>Pleosporomycetidae</taxon>
        <taxon>Venturiales</taxon>
        <taxon>Venturiaceae</taxon>
        <taxon>Venturia</taxon>
    </lineage>
</organism>
<feature type="transmembrane region" description="Helical" evidence="6">
    <location>
        <begin position="54"/>
        <end position="75"/>
    </location>
</feature>
<comment type="similarity">
    <text evidence="5">Belongs to the SAT4 family.</text>
</comment>
<keyword evidence="3 6" id="KW-1133">Transmembrane helix</keyword>
<evidence type="ECO:0000256" key="4">
    <source>
        <dbReference type="ARBA" id="ARBA00023136"/>
    </source>
</evidence>
<keyword evidence="4 6" id="KW-0472">Membrane</keyword>
<dbReference type="InterPro" id="IPR052337">
    <property type="entry name" value="SAT4-like"/>
</dbReference>
<protein>
    <recommendedName>
        <fullName evidence="7">Rhodopsin domain-containing protein</fullName>
    </recommendedName>
</protein>
<evidence type="ECO:0000256" key="2">
    <source>
        <dbReference type="ARBA" id="ARBA00022692"/>
    </source>
</evidence>
<dbReference type="Pfam" id="PF20684">
    <property type="entry name" value="Fung_rhodopsin"/>
    <property type="match status" value="1"/>
</dbReference>